<feature type="region of interest" description="Disordered" evidence="1">
    <location>
        <begin position="89"/>
        <end position="111"/>
    </location>
</feature>
<dbReference type="AlphaFoldDB" id="A0A212KZ44"/>
<protein>
    <submittedName>
        <fullName evidence="2">Uncharacterized protein</fullName>
    </submittedName>
</protein>
<organism evidence="2">
    <name type="scientific">uncultured Desulfovibrio sp</name>
    <dbReference type="NCBI Taxonomy" id="167968"/>
    <lineage>
        <taxon>Bacteria</taxon>
        <taxon>Pseudomonadati</taxon>
        <taxon>Thermodesulfobacteriota</taxon>
        <taxon>Desulfovibrionia</taxon>
        <taxon>Desulfovibrionales</taxon>
        <taxon>Desulfovibrionaceae</taxon>
        <taxon>Desulfovibrio</taxon>
        <taxon>environmental samples</taxon>
    </lineage>
</organism>
<gene>
    <name evidence="2" type="ORF">KL86DES1_10383</name>
</gene>
<evidence type="ECO:0000313" key="2">
    <source>
        <dbReference type="EMBL" id="SCM70399.1"/>
    </source>
</evidence>
<dbReference type="EMBL" id="FMJC01000001">
    <property type="protein sequence ID" value="SCM70399.1"/>
    <property type="molecule type" value="Genomic_DNA"/>
</dbReference>
<reference evidence="2" key="1">
    <citation type="submission" date="2016-08" db="EMBL/GenBank/DDBJ databases">
        <authorList>
            <person name="Seilhamer J.J."/>
        </authorList>
    </citation>
    <scope>NUCLEOTIDE SEQUENCE</scope>
    <source>
        <strain evidence="2">86-1</strain>
    </source>
</reference>
<name>A0A212KZ44_9BACT</name>
<sequence>MGTLTVHRSISASFFIQVGAVARQHNGPMAILGLDAPLARATVKSRHSQVTAYPAMEQPRADVLPLLHGERLCIRLQGSFSVKWPLAKAEDSKPCPAGNRSDFTGRGKYNG</sequence>
<proteinExistence type="predicted"/>
<accession>A0A212KZ44</accession>
<evidence type="ECO:0000256" key="1">
    <source>
        <dbReference type="SAM" id="MobiDB-lite"/>
    </source>
</evidence>